<organism evidence="1 2">
    <name type="scientific">Anaplasma phagocytophilum str. ApWI1</name>
    <dbReference type="NCBI Taxonomy" id="1359155"/>
    <lineage>
        <taxon>Bacteria</taxon>
        <taxon>Pseudomonadati</taxon>
        <taxon>Pseudomonadota</taxon>
        <taxon>Alphaproteobacteria</taxon>
        <taxon>Rickettsiales</taxon>
        <taxon>Anaplasmataceae</taxon>
        <taxon>Anaplasma</taxon>
        <taxon>phagocytophilum group</taxon>
    </lineage>
</organism>
<evidence type="ECO:0000313" key="2">
    <source>
        <dbReference type="Proteomes" id="UP000033622"/>
    </source>
</evidence>
<protein>
    <submittedName>
        <fullName evidence="1">Uncharacterized protein</fullName>
    </submittedName>
</protein>
<gene>
    <name evidence="1" type="ORF">APHWI1_0376</name>
</gene>
<comment type="caution">
    <text evidence="1">The sequence shown here is derived from an EMBL/GenBank/DDBJ whole genome shotgun (WGS) entry which is preliminary data.</text>
</comment>
<name>A0A0F3PY81_ANAPH</name>
<evidence type="ECO:0000313" key="1">
    <source>
        <dbReference type="EMBL" id="KJV84947.1"/>
    </source>
</evidence>
<dbReference type="AlphaFoldDB" id="A0A0F3PY81"/>
<sequence length="59" mass="6202">MHSGGNTDSAVPATIANNSVLSYKYAIGRCLMRLLKGLEVALLAAEAAVWCRCSSSSSR</sequence>
<reference evidence="1 2" key="1">
    <citation type="submission" date="2015-01" db="EMBL/GenBank/DDBJ databases">
        <title>Genome Sequencing of Rickettsiales.</title>
        <authorList>
            <person name="Daugherty S.C."/>
            <person name="Su Q."/>
            <person name="Abolude K."/>
            <person name="Beier-Sexton M."/>
            <person name="Carlyon J.A."/>
            <person name="Carter R."/>
            <person name="Day N.P."/>
            <person name="Dumler S.J."/>
            <person name="Dyachenko V."/>
            <person name="Godinez A."/>
            <person name="Kurtti T.J."/>
            <person name="Lichay M."/>
            <person name="Mullins K.E."/>
            <person name="Ott S."/>
            <person name="Pappas-Brown V."/>
            <person name="Paris D.H."/>
            <person name="Patel P."/>
            <person name="Richards A.L."/>
            <person name="Sadzewicz L."/>
            <person name="Sears K."/>
            <person name="Seidman D."/>
            <person name="Sengamalay N."/>
            <person name="Stenos J."/>
            <person name="Tallon L.J."/>
            <person name="Vincent G."/>
            <person name="Fraser C.M."/>
            <person name="Munderloh U."/>
            <person name="Dunning-Hotopp J.C."/>
        </authorList>
    </citation>
    <scope>NUCLEOTIDE SEQUENCE [LARGE SCALE GENOMIC DNA]</scope>
    <source>
        <strain evidence="1 2">ApWI1</strain>
    </source>
</reference>
<dbReference type="Proteomes" id="UP000033622">
    <property type="component" value="Unassembled WGS sequence"/>
</dbReference>
<dbReference type="EMBL" id="LAOF01000001">
    <property type="protein sequence ID" value="KJV84947.1"/>
    <property type="molecule type" value="Genomic_DNA"/>
</dbReference>
<accession>A0A0F3PY81</accession>
<proteinExistence type="predicted"/>
<dbReference type="PATRIC" id="fig|1359155.3.peg.379"/>